<accession>A0AAD2PV81</accession>
<evidence type="ECO:0000313" key="4">
    <source>
        <dbReference type="Proteomes" id="UP001295423"/>
    </source>
</evidence>
<feature type="coiled-coil region" evidence="1">
    <location>
        <begin position="36"/>
        <end position="89"/>
    </location>
</feature>
<comment type="caution">
    <text evidence="3">The sequence shown here is derived from an EMBL/GenBank/DDBJ whole genome shotgun (WGS) entry which is preliminary data.</text>
</comment>
<protein>
    <submittedName>
        <fullName evidence="3">Uncharacterized protein</fullName>
    </submittedName>
</protein>
<feature type="region of interest" description="Disordered" evidence="2">
    <location>
        <begin position="1"/>
        <end position="29"/>
    </location>
</feature>
<gene>
    <name evidence="3" type="ORF">CYCCA115_LOCUS14856</name>
</gene>
<organism evidence="3 4">
    <name type="scientific">Cylindrotheca closterium</name>
    <dbReference type="NCBI Taxonomy" id="2856"/>
    <lineage>
        <taxon>Eukaryota</taxon>
        <taxon>Sar</taxon>
        <taxon>Stramenopiles</taxon>
        <taxon>Ochrophyta</taxon>
        <taxon>Bacillariophyta</taxon>
        <taxon>Bacillariophyceae</taxon>
        <taxon>Bacillariophycidae</taxon>
        <taxon>Bacillariales</taxon>
        <taxon>Bacillariaceae</taxon>
        <taxon>Cylindrotheca</taxon>
    </lineage>
</organism>
<sequence length="95" mass="11460">MMTSQHRSFKKLGLNTTHSKNENSESAFNKKFQKYRNCLEDKRMKKLAKLKKEEKEKKEKKKENLLLYEQRMKVAMAEKEEETKKQEEDSPMSED</sequence>
<reference evidence="3" key="1">
    <citation type="submission" date="2023-08" db="EMBL/GenBank/DDBJ databases">
        <authorList>
            <person name="Audoor S."/>
            <person name="Bilcke G."/>
        </authorList>
    </citation>
    <scope>NUCLEOTIDE SEQUENCE</scope>
</reference>
<dbReference type="EMBL" id="CAKOGP040001863">
    <property type="protein sequence ID" value="CAJ1954261.1"/>
    <property type="molecule type" value="Genomic_DNA"/>
</dbReference>
<evidence type="ECO:0000313" key="3">
    <source>
        <dbReference type="EMBL" id="CAJ1954261.1"/>
    </source>
</evidence>
<keyword evidence="4" id="KW-1185">Reference proteome</keyword>
<keyword evidence="1" id="KW-0175">Coiled coil</keyword>
<evidence type="ECO:0000256" key="1">
    <source>
        <dbReference type="SAM" id="Coils"/>
    </source>
</evidence>
<name>A0AAD2PV81_9STRA</name>
<dbReference type="AlphaFoldDB" id="A0AAD2PV81"/>
<dbReference type="Proteomes" id="UP001295423">
    <property type="component" value="Unassembled WGS sequence"/>
</dbReference>
<evidence type="ECO:0000256" key="2">
    <source>
        <dbReference type="SAM" id="MobiDB-lite"/>
    </source>
</evidence>
<proteinExistence type="predicted"/>